<protein>
    <submittedName>
        <fullName evidence="6">Oidioi.mRNA.OKI2018_I69.chr1.g275.t1.cds</fullName>
    </submittedName>
</protein>
<evidence type="ECO:0000313" key="6">
    <source>
        <dbReference type="EMBL" id="CAG5102385.1"/>
    </source>
</evidence>
<evidence type="ECO:0000313" key="7">
    <source>
        <dbReference type="Proteomes" id="UP001158576"/>
    </source>
</evidence>
<feature type="domain" description="CUB" evidence="5">
    <location>
        <begin position="53"/>
        <end position="163"/>
    </location>
</feature>
<dbReference type="Proteomes" id="UP001158576">
    <property type="component" value="Chromosome 1"/>
</dbReference>
<gene>
    <name evidence="6" type="ORF">OKIOD_LOCUS9040</name>
</gene>
<feature type="transmembrane region" description="Helical" evidence="4">
    <location>
        <begin position="306"/>
        <end position="324"/>
    </location>
</feature>
<keyword evidence="4" id="KW-0472">Membrane</keyword>
<keyword evidence="4" id="KW-1133">Transmembrane helix</keyword>
<reference evidence="6 7" key="1">
    <citation type="submission" date="2021-04" db="EMBL/GenBank/DDBJ databases">
        <authorList>
            <person name="Bliznina A."/>
        </authorList>
    </citation>
    <scope>NUCLEOTIDE SEQUENCE [LARGE SCALE GENOMIC DNA]</scope>
</reference>
<evidence type="ECO:0000256" key="2">
    <source>
        <dbReference type="PROSITE-ProRule" id="PRU00059"/>
    </source>
</evidence>
<dbReference type="EMBL" id="OU015566">
    <property type="protein sequence ID" value="CAG5102385.1"/>
    <property type="molecule type" value="Genomic_DNA"/>
</dbReference>
<name>A0ABN7STM3_OIKDI</name>
<dbReference type="Gene3D" id="2.60.120.290">
    <property type="entry name" value="Spermadhesin, CUB domain"/>
    <property type="match status" value="1"/>
</dbReference>
<dbReference type="Pfam" id="PF00431">
    <property type="entry name" value="CUB"/>
    <property type="match status" value="1"/>
</dbReference>
<keyword evidence="4" id="KW-0812">Transmembrane</keyword>
<keyword evidence="1" id="KW-1015">Disulfide bond</keyword>
<evidence type="ECO:0000256" key="1">
    <source>
        <dbReference type="ARBA" id="ARBA00023157"/>
    </source>
</evidence>
<proteinExistence type="predicted"/>
<feature type="compositionally biased region" description="Low complexity" evidence="3">
    <location>
        <begin position="204"/>
        <end position="241"/>
    </location>
</feature>
<comment type="caution">
    <text evidence="2">Lacks conserved residue(s) required for the propagation of feature annotation.</text>
</comment>
<feature type="region of interest" description="Disordered" evidence="3">
    <location>
        <begin position="200"/>
        <end position="245"/>
    </location>
</feature>
<evidence type="ECO:0000256" key="4">
    <source>
        <dbReference type="SAM" id="Phobius"/>
    </source>
</evidence>
<evidence type="ECO:0000256" key="3">
    <source>
        <dbReference type="SAM" id="MobiDB-lite"/>
    </source>
</evidence>
<dbReference type="SUPFAM" id="SSF49854">
    <property type="entry name" value="Spermadhesin, CUB domain"/>
    <property type="match status" value="1"/>
</dbReference>
<accession>A0ABN7STM3</accession>
<organism evidence="6 7">
    <name type="scientific">Oikopleura dioica</name>
    <name type="common">Tunicate</name>
    <dbReference type="NCBI Taxonomy" id="34765"/>
    <lineage>
        <taxon>Eukaryota</taxon>
        <taxon>Metazoa</taxon>
        <taxon>Chordata</taxon>
        <taxon>Tunicata</taxon>
        <taxon>Appendicularia</taxon>
        <taxon>Copelata</taxon>
        <taxon>Oikopleuridae</taxon>
        <taxon>Oikopleura</taxon>
    </lineage>
</organism>
<dbReference type="PROSITE" id="PS01180">
    <property type="entry name" value="CUB"/>
    <property type="match status" value="1"/>
</dbReference>
<sequence>MKIYKMMMVLGQTGSGFQIPPANSPVASTGDYSQYEAGTPMVNLKGARKPFNCGPQIIKVQPGREEILQTPNFPKKINTGMNCVLRLQTLPGHKIILKWYGFVVDGCHEGNKVRIVDGDQQQFHCGDKRPPNYVSSTNEVEIAFSVVDMMRNDRGIIYKFGVEGSLRRGVPMHLQGKQLSSKYDFSTEGTEVQGQMGRPVKAIQAQQPQISQQKPQHSQQQNSQQNNQNQQQQQGQQNFQQKHNLRSPVGVFGEKMIRRPMRQQNLQNNQNDQMMYSITQEIEDTEHRQMKVLTEEESKFAEYRSMILLGLGIVGVLIPLALLIKIVSNKKKNKEHEVSG</sequence>
<dbReference type="CDD" id="cd00041">
    <property type="entry name" value="CUB"/>
    <property type="match status" value="1"/>
</dbReference>
<keyword evidence="7" id="KW-1185">Reference proteome</keyword>
<dbReference type="InterPro" id="IPR035914">
    <property type="entry name" value="Sperma_CUB_dom_sf"/>
</dbReference>
<evidence type="ECO:0000259" key="5">
    <source>
        <dbReference type="PROSITE" id="PS01180"/>
    </source>
</evidence>
<dbReference type="InterPro" id="IPR000859">
    <property type="entry name" value="CUB_dom"/>
</dbReference>